<evidence type="ECO:0000313" key="2">
    <source>
        <dbReference type="Proteomes" id="UP000199093"/>
    </source>
</evidence>
<dbReference type="InterPro" id="IPR009057">
    <property type="entry name" value="Homeodomain-like_sf"/>
</dbReference>
<dbReference type="Proteomes" id="UP000199093">
    <property type="component" value="Unassembled WGS sequence"/>
</dbReference>
<protein>
    <submittedName>
        <fullName evidence="1">Transposase</fullName>
    </submittedName>
</protein>
<sequence>MAGKKGQKKRFWSDEEKRSICNQTQVPGVSVAQVARRYSMNSNLIFTWLRDPRYAPGPKEESCEPEDGDVFLPVEVSGPTIENRTDAARVETVGLNNGAVLANRIDITLSDGRRIVVEGSTALSAVVRLVQGLIT</sequence>
<evidence type="ECO:0000313" key="1">
    <source>
        <dbReference type="EMBL" id="SDJ46569.1"/>
    </source>
</evidence>
<reference evidence="1 2" key="1">
    <citation type="submission" date="2016-10" db="EMBL/GenBank/DDBJ databases">
        <authorList>
            <person name="de Groot N.N."/>
        </authorList>
    </citation>
    <scope>NUCLEOTIDE SEQUENCE [LARGE SCALE GENOMIC DNA]</scope>
    <source>
        <strain evidence="1 2">DSM 26424</strain>
    </source>
</reference>
<name>A0A1G8TYI7_9RHOB</name>
<accession>A0A1G8TYI7</accession>
<dbReference type="EMBL" id="FNEJ01000034">
    <property type="protein sequence ID" value="SDJ46569.1"/>
    <property type="molecule type" value="Genomic_DNA"/>
</dbReference>
<dbReference type="GO" id="GO:0004803">
    <property type="term" value="F:transposase activity"/>
    <property type="evidence" value="ECO:0007669"/>
    <property type="project" value="InterPro"/>
</dbReference>
<dbReference type="RefSeq" id="WP_089851948.1">
    <property type="nucleotide sequence ID" value="NZ_FNEJ01000034.1"/>
</dbReference>
<dbReference type="Pfam" id="PF01527">
    <property type="entry name" value="HTH_Tnp_1"/>
    <property type="match status" value="1"/>
</dbReference>
<dbReference type="InterPro" id="IPR002514">
    <property type="entry name" value="Transposase_8"/>
</dbReference>
<dbReference type="OrthoDB" id="9800877at2"/>
<organism evidence="1 2">
    <name type="scientific">Salipiger marinus</name>
    <dbReference type="NCBI Taxonomy" id="555512"/>
    <lineage>
        <taxon>Bacteria</taxon>
        <taxon>Pseudomonadati</taxon>
        <taxon>Pseudomonadota</taxon>
        <taxon>Alphaproteobacteria</taxon>
        <taxon>Rhodobacterales</taxon>
        <taxon>Roseobacteraceae</taxon>
        <taxon>Salipiger</taxon>
    </lineage>
</organism>
<dbReference type="AlphaFoldDB" id="A0A1G8TYI7"/>
<proteinExistence type="predicted"/>
<dbReference type="STRING" id="555512.SAMN04487993_10347"/>
<dbReference type="NCBIfam" id="NF047595">
    <property type="entry name" value="IS66_ISRel24_TnpA"/>
    <property type="match status" value="1"/>
</dbReference>
<dbReference type="SUPFAM" id="SSF46689">
    <property type="entry name" value="Homeodomain-like"/>
    <property type="match status" value="1"/>
</dbReference>
<dbReference type="GO" id="GO:0006313">
    <property type="term" value="P:DNA transposition"/>
    <property type="evidence" value="ECO:0007669"/>
    <property type="project" value="InterPro"/>
</dbReference>
<keyword evidence="2" id="KW-1185">Reference proteome</keyword>
<gene>
    <name evidence="1" type="ORF">SAMN04487993_10347</name>
</gene>
<dbReference type="GO" id="GO:0003677">
    <property type="term" value="F:DNA binding"/>
    <property type="evidence" value="ECO:0007669"/>
    <property type="project" value="InterPro"/>
</dbReference>